<keyword evidence="8" id="KW-1185">Reference proteome</keyword>
<evidence type="ECO:0000256" key="4">
    <source>
        <dbReference type="SAM" id="Phobius"/>
    </source>
</evidence>
<evidence type="ECO:0000259" key="6">
    <source>
        <dbReference type="PROSITE" id="PS50885"/>
    </source>
</evidence>
<name>A0ABQ6DHJ3_9HYPH</name>
<dbReference type="Gene3D" id="1.10.8.500">
    <property type="entry name" value="HAMP domain in histidine kinase"/>
    <property type="match status" value="1"/>
</dbReference>
<feature type="domain" description="Methyl-accepting transducer" evidence="5">
    <location>
        <begin position="240"/>
        <end position="462"/>
    </location>
</feature>
<dbReference type="PROSITE" id="PS50885">
    <property type="entry name" value="HAMP"/>
    <property type="match status" value="1"/>
</dbReference>
<evidence type="ECO:0000259" key="5">
    <source>
        <dbReference type="PROSITE" id="PS50111"/>
    </source>
</evidence>
<dbReference type="InterPro" id="IPR004089">
    <property type="entry name" value="MCPsignal_dom"/>
</dbReference>
<reference evidence="8" key="1">
    <citation type="journal article" date="2019" name="Int. J. Syst. Evol. Microbiol.">
        <title>The Global Catalogue of Microorganisms (GCM) 10K type strain sequencing project: providing services to taxonomists for standard genome sequencing and annotation.</title>
        <authorList>
            <consortium name="The Broad Institute Genomics Platform"/>
            <consortium name="The Broad Institute Genome Sequencing Center for Infectious Disease"/>
            <person name="Wu L."/>
            <person name="Ma J."/>
        </authorList>
    </citation>
    <scope>NUCLEOTIDE SEQUENCE [LARGE SCALE GENOMIC DNA]</scope>
    <source>
        <strain evidence="8">NBRC 107715</strain>
    </source>
</reference>
<dbReference type="SMART" id="SM00283">
    <property type="entry name" value="MA"/>
    <property type="match status" value="1"/>
</dbReference>
<dbReference type="PANTHER" id="PTHR32089:SF112">
    <property type="entry name" value="LYSOZYME-LIKE PROTEIN-RELATED"/>
    <property type="match status" value="1"/>
</dbReference>
<feature type="transmembrane region" description="Helical" evidence="4">
    <location>
        <begin position="124"/>
        <end position="150"/>
    </location>
</feature>
<dbReference type="PROSITE" id="PS50111">
    <property type="entry name" value="CHEMOTAXIS_TRANSDUC_2"/>
    <property type="match status" value="1"/>
</dbReference>
<dbReference type="PANTHER" id="PTHR32089">
    <property type="entry name" value="METHYL-ACCEPTING CHEMOTAXIS PROTEIN MCPB"/>
    <property type="match status" value="1"/>
</dbReference>
<dbReference type="Pfam" id="PF00672">
    <property type="entry name" value="HAMP"/>
    <property type="match status" value="1"/>
</dbReference>
<dbReference type="Proteomes" id="UP001156856">
    <property type="component" value="Unassembled WGS sequence"/>
</dbReference>
<feature type="domain" description="HAMP" evidence="6">
    <location>
        <begin position="147"/>
        <end position="200"/>
    </location>
</feature>
<evidence type="ECO:0000313" key="7">
    <source>
        <dbReference type="EMBL" id="GLS63232.1"/>
    </source>
</evidence>
<comment type="similarity">
    <text evidence="2">Belongs to the methyl-accepting chemotaxis (MCP) protein family.</text>
</comment>
<dbReference type="EMBL" id="BSPK01000020">
    <property type="protein sequence ID" value="GLS63232.1"/>
    <property type="molecule type" value="Genomic_DNA"/>
</dbReference>
<dbReference type="Pfam" id="PF00015">
    <property type="entry name" value="MCPsignal"/>
    <property type="match status" value="1"/>
</dbReference>
<dbReference type="InterPro" id="IPR004090">
    <property type="entry name" value="Chemotax_Me-accpt_rcpt"/>
</dbReference>
<dbReference type="PRINTS" id="PR00260">
    <property type="entry name" value="CHEMTRNSDUCR"/>
</dbReference>
<keyword evidence="4" id="KW-0472">Membrane</keyword>
<dbReference type="SMART" id="SM00304">
    <property type="entry name" value="HAMP"/>
    <property type="match status" value="1"/>
</dbReference>
<keyword evidence="4" id="KW-0812">Transmembrane</keyword>
<accession>A0ABQ6DHJ3</accession>
<keyword evidence="1 3" id="KW-0807">Transducer</keyword>
<sequence>MMDRNITIETRPAEMAGFKERQDTAKAAAIESIDRLIKMSDSQERRTVNEELRRSVEAYFAILDRSTAHGLRNEAEAAVKISQSEGQSARRKLREVFDNRVNVLSKEFQVAKAQAGETALNATLFLIGAAAAGLLLVAGLAGAIVVFGIARPLGRMTGAMGALAAGNLDVAVEGGDRRDEVGALARALAVFKQNALESRRLAALQAEEDGAKMRRAERLDQLTRAFERDAAGLTAGLTAAATEMEATAHSMTGIADQTNQQAVSVAVAAGETSGNVQTVAAATEELSASIQEITKQVALSAEIADTAVRSARETDATIQALAATADKIGAVIAMISTIAGQTNLLALNATIEAARAGEAGRGFAVVATEVKELAAQTSRATDEIAGQIDAIQSATRGAVDAVRGIGSTIDGMAGIATQVAAAMEEQGAATREIARNVQEAARGTEQVTGSVGEVRRGAGETGSAATQVLGAARELAGHSTTLSEAVRSFLSDVKAA</sequence>
<dbReference type="RefSeq" id="WP_238179310.1">
    <property type="nucleotide sequence ID" value="NZ_BJZU01000050.1"/>
</dbReference>
<proteinExistence type="inferred from homology"/>
<evidence type="ECO:0000256" key="2">
    <source>
        <dbReference type="ARBA" id="ARBA00029447"/>
    </source>
</evidence>
<dbReference type="InterPro" id="IPR003660">
    <property type="entry name" value="HAMP_dom"/>
</dbReference>
<organism evidence="7 8">
    <name type="scientific">Methylobacterium oxalidis</name>
    <dbReference type="NCBI Taxonomy" id="944322"/>
    <lineage>
        <taxon>Bacteria</taxon>
        <taxon>Pseudomonadati</taxon>
        <taxon>Pseudomonadota</taxon>
        <taxon>Alphaproteobacteria</taxon>
        <taxon>Hyphomicrobiales</taxon>
        <taxon>Methylobacteriaceae</taxon>
        <taxon>Methylobacterium</taxon>
    </lineage>
</organism>
<comment type="caution">
    <text evidence="7">The sequence shown here is derived from an EMBL/GenBank/DDBJ whole genome shotgun (WGS) entry which is preliminary data.</text>
</comment>
<evidence type="ECO:0000256" key="3">
    <source>
        <dbReference type="PROSITE-ProRule" id="PRU00284"/>
    </source>
</evidence>
<protein>
    <recommendedName>
        <fullName evidence="9">Methyl-accepting chemotaxis protein</fullName>
    </recommendedName>
</protein>
<keyword evidence="4" id="KW-1133">Transmembrane helix</keyword>
<dbReference type="Gene3D" id="1.10.287.950">
    <property type="entry name" value="Methyl-accepting chemotaxis protein"/>
    <property type="match status" value="1"/>
</dbReference>
<dbReference type="CDD" id="cd06225">
    <property type="entry name" value="HAMP"/>
    <property type="match status" value="1"/>
</dbReference>
<dbReference type="SUPFAM" id="SSF58104">
    <property type="entry name" value="Methyl-accepting chemotaxis protein (MCP) signaling domain"/>
    <property type="match status" value="1"/>
</dbReference>
<evidence type="ECO:0000313" key="8">
    <source>
        <dbReference type="Proteomes" id="UP001156856"/>
    </source>
</evidence>
<evidence type="ECO:0008006" key="9">
    <source>
        <dbReference type="Google" id="ProtNLM"/>
    </source>
</evidence>
<evidence type="ECO:0000256" key="1">
    <source>
        <dbReference type="ARBA" id="ARBA00023224"/>
    </source>
</evidence>
<gene>
    <name evidence="7" type="ORF">GCM10007888_16130</name>
</gene>